<evidence type="ECO:0000313" key="2">
    <source>
        <dbReference type="Proteomes" id="UP000193827"/>
    </source>
</evidence>
<evidence type="ECO:0008006" key="3">
    <source>
        <dbReference type="Google" id="ProtNLM"/>
    </source>
</evidence>
<dbReference type="OrthoDB" id="9799894at2"/>
<keyword evidence="2" id="KW-1185">Reference proteome</keyword>
<dbReference type="RefSeq" id="WP_085892938.1">
    <property type="nucleotide sequence ID" value="NZ_FWFL01000006.1"/>
</dbReference>
<gene>
    <name evidence="1" type="ORF">PEL8287_02509</name>
</gene>
<proteinExistence type="predicted"/>
<evidence type="ECO:0000313" key="1">
    <source>
        <dbReference type="EMBL" id="SLN48408.1"/>
    </source>
</evidence>
<dbReference type="AlphaFoldDB" id="A0A1Y5STU6"/>
<accession>A0A1Y5STU6</accession>
<organism evidence="1 2">
    <name type="scientific">Roseovarius litorisediminis</name>
    <dbReference type="NCBI Taxonomy" id="1312363"/>
    <lineage>
        <taxon>Bacteria</taxon>
        <taxon>Pseudomonadati</taxon>
        <taxon>Pseudomonadota</taxon>
        <taxon>Alphaproteobacteria</taxon>
        <taxon>Rhodobacterales</taxon>
        <taxon>Roseobacteraceae</taxon>
        <taxon>Roseovarius</taxon>
    </lineage>
</organism>
<dbReference type="InterPro" id="IPR009562">
    <property type="entry name" value="DUF1178"/>
</dbReference>
<dbReference type="EMBL" id="FWFL01000006">
    <property type="protein sequence ID" value="SLN48408.1"/>
    <property type="molecule type" value="Genomic_DNA"/>
</dbReference>
<dbReference type="Proteomes" id="UP000193827">
    <property type="component" value="Unassembled WGS sequence"/>
</dbReference>
<reference evidence="1 2" key="1">
    <citation type="submission" date="2017-03" db="EMBL/GenBank/DDBJ databases">
        <authorList>
            <person name="Afonso C.L."/>
            <person name="Miller P.J."/>
            <person name="Scott M.A."/>
            <person name="Spackman E."/>
            <person name="Goraichik I."/>
            <person name="Dimitrov K.M."/>
            <person name="Suarez D.L."/>
            <person name="Swayne D.E."/>
        </authorList>
    </citation>
    <scope>NUCLEOTIDE SEQUENCE [LARGE SCALE GENOMIC DNA]</scope>
    <source>
        <strain evidence="1 2">CECT 8287</strain>
    </source>
</reference>
<dbReference type="Pfam" id="PF06676">
    <property type="entry name" value="DUF1178"/>
    <property type="match status" value="1"/>
</dbReference>
<dbReference type="PIRSF" id="PIRSF032131">
    <property type="entry name" value="UCP032131"/>
    <property type="match status" value="1"/>
</dbReference>
<protein>
    <recommendedName>
        <fullName evidence="3">DUF1178 family protein</fullName>
    </recommendedName>
</protein>
<name>A0A1Y5STU6_9RHOB</name>
<sequence>MIKLSLKCAEDHQFDSWFQSTEAFGKLKGAGLVTCAICGSDKVDKAIMAPRIRDSRSKAVKPASGELSTPANPAEQAIAELKRQIEQNSEYVGLNFAAEARDMYEGTTPARSIYGEAKPDEARKLIEDGVPVTPLPFRSGQKSN</sequence>